<dbReference type="EMBL" id="DS113557">
    <property type="protein sequence ID" value="EAY01797.1"/>
    <property type="molecule type" value="Genomic_DNA"/>
</dbReference>
<protein>
    <submittedName>
        <fullName evidence="6">RNA polymerase Rpb7, N-terminal domain containing protein</fullName>
    </submittedName>
</protein>
<dbReference type="SUPFAM" id="SSF88798">
    <property type="entry name" value="N-terminal, heterodimerisation domain of RBP7 (RpoE)"/>
    <property type="match status" value="1"/>
</dbReference>
<dbReference type="SUPFAM" id="SSF50249">
    <property type="entry name" value="Nucleic acid-binding proteins"/>
    <property type="match status" value="1"/>
</dbReference>
<evidence type="ECO:0000256" key="3">
    <source>
        <dbReference type="ARBA" id="ARBA00022478"/>
    </source>
</evidence>
<gene>
    <name evidence="6" type="ORF">TVAG_111540</name>
</gene>
<dbReference type="GO" id="GO:0000932">
    <property type="term" value="C:P-body"/>
    <property type="evidence" value="ECO:0000318"/>
    <property type="project" value="GO_Central"/>
</dbReference>
<name>A2F013_TRIV3</name>
<dbReference type="GO" id="GO:0060213">
    <property type="term" value="P:positive regulation of nuclear-transcribed mRNA poly(A) tail shortening"/>
    <property type="evidence" value="ECO:0000318"/>
    <property type="project" value="GO_Central"/>
</dbReference>
<dbReference type="RefSeq" id="XP_001330423.1">
    <property type="nucleotide sequence ID" value="XM_001330388.1"/>
</dbReference>
<dbReference type="Proteomes" id="UP000001542">
    <property type="component" value="Unassembled WGS sequence"/>
</dbReference>
<dbReference type="FunCoup" id="A2F013">
    <property type="interactions" value="478"/>
</dbReference>
<reference evidence="6" key="1">
    <citation type="submission" date="2006-10" db="EMBL/GenBank/DDBJ databases">
        <authorList>
            <person name="Amadeo P."/>
            <person name="Zhao Q."/>
            <person name="Wortman J."/>
            <person name="Fraser-Liggett C."/>
            <person name="Carlton J."/>
        </authorList>
    </citation>
    <scope>NUCLEOTIDE SEQUENCE</scope>
    <source>
        <strain evidence="6">G3</strain>
    </source>
</reference>
<dbReference type="eggNOG" id="KOG3298">
    <property type="taxonomic scope" value="Eukaryota"/>
</dbReference>
<dbReference type="InterPro" id="IPR012340">
    <property type="entry name" value="NA-bd_OB-fold"/>
</dbReference>
<dbReference type="VEuPathDB" id="TrichDB:TVAG_111540"/>
<dbReference type="OMA" id="TMRQPGL"/>
<dbReference type="InterPro" id="IPR005576">
    <property type="entry name" value="Rpb7-like_N"/>
</dbReference>
<dbReference type="OrthoDB" id="1162399at2759"/>
<dbReference type="GO" id="GO:0000956">
    <property type="term" value="P:nuclear-transcribed mRNA catabolic process"/>
    <property type="evidence" value="ECO:0000318"/>
    <property type="project" value="GO_Central"/>
</dbReference>
<dbReference type="VEuPathDB" id="TrichDB:TVAGG3_0144530"/>
<organism evidence="6 7">
    <name type="scientific">Trichomonas vaginalis (strain ATCC PRA-98 / G3)</name>
    <dbReference type="NCBI Taxonomy" id="412133"/>
    <lineage>
        <taxon>Eukaryota</taxon>
        <taxon>Metamonada</taxon>
        <taxon>Parabasalia</taxon>
        <taxon>Trichomonadida</taxon>
        <taxon>Trichomonadidae</taxon>
        <taxon>Trichomonas</taxon>
    </lineage>
</organism>
<dbReference type="FunFam" id="3.30.1490.120:FF:000001">
    <property type="entry name" value="DNA-directed RNA polymerase II subunit RPB7"/>
    <property type="match status" value="1"/>
</dbReference>
<sequence>MSNFKWAALTMFFEVELEHQLKLLPIFLSQGTSQTIEKQLKHQKEGQFMLGKGLILKITKIIEIGKGRVSSRTGCASYSVKFKALVLRPYEDLVIDAKIMILNEFAIMANAGPLTVAVPKTLLEKDYDFEPETLTYKQKNGGKTLGSKTVIRVKIITAVPHKDQIHISATGNLIDPILGVIG</sequence>
<dbReference type="GO" id="GO:0045948">
    <property type="term" value="P:positive regulation of translational initiation"/>
    <property type="evidence" value="ECO:0000318"/>
    <property type="project" value="GO_Central"/>
</dbReference>
<dbReference type="InterPro" id="IPR036898">
    <property type="entry name" value="RNA_pol_Rpb7-like_N_sf"/>
</dbReference>
<evidence type="ECO:0000256" key="4">
    <source>
        <dbReference type="ARBA" id="ARBA00023163"/>
    </source>
</evidence>
<proteinExistence type="inferred from homology"/>
<dbReference type="GO" id="GO:0006367">
    <property type="term" value="P:transcription initiation at RNA polymerase II promoter"/>
    <property type="evidence" value="ECO:0000318"/>
    <property type="project" value="GO_Central"/>
</dbReference>
<evidence type="ECO:0000313" key="6">
    <source>
        <dbReference type="EMBL" id="EAY01797.1"/>
    </source>
</evidence>
<dbReference type="GO" id="GO:0003697">
    <property type="term" value="F:single-stranded DNA binding"/>
    <property type="evidence" value="ECO:0000318"/>
    <property type="project" value="GO_Central"/>
</dbReference>
<feature type="domain" description="RNA polymerase Rpb7-like N-terminal" evidence="5">
    <location>
        <begin position="19"/>
        <end position="70"/>
    </location>
</feature>
<dbReference type="GO" id="GO:0003727">
    <property type="term" value="F:single-stranded RNA binding"/>
    <property type="evidence" value="ECO:0000318"/>
    <property type="project" value="GO_Central"/>
</dbReference>
<dbReference type="Pfam" id="PF03876">
    <property type="entry name" value="SHS2_Rpb7-N"/>
    <property type="match status" value="1"/>
</dbReference>
<evidence type="ECO:0000256" key="1">
    <source>
        <dbReference type="ARBA" id="ARBA00004123"/>
    </source>
</evidence>
<dbReference type="GO" id="GO:0005665">
    <property type="term" value="C:RNA polymerase II, core complex"/>
    <property type="evidence" value="ECO:0000318"/>
    <property type="project" value="GO_Central"/>
</dbReference>
<evidence type="ECO:0000313" key="7">
    <source>
        <dbReference type="Proteomes" id="UP000001542"/>
    </source>
</evidence>
<dbReference type="PANTHER" id="PTHR12709">
    <property type="entry name" value="DNA-DIRECTED RNA POLYMERASE II, III"/>
    <property type="match status" value="1"/>
</dbReference>
<evidence type="ECO:0000259" key="5">
    <source>
        <dbReference type="Pfam" id="PF03876"/>
    </source>
</evidence>
<keyword evidence="4" id="KW-0804">Transcription</keyword>
<dbReference type="GO" id="GO:0031369">
    <property type="term" value="F:translation initiation factor binding"/>
    <property type="evidence" value="ECO:0000318"/>
    <property type="project" value="GO_Central"/>
</dbReference>
<keyword evidence="7" id="KW-1185">Reference proteome</keyword>
<reference evidence="6" key="2">
    <citation type="journal article" date="2007" name="Science">
        <title>Draft genome sequence of the sexually transmitted pathogen Trichomonas vaginalis.</title>
        <authorList>
            <person name="Carlton J.M."/>
            <person name="Hirt R.P."/>
            <person name="Silva J.C."/>
            <person name="Delcher A.L."/>
            <person name="Schatz M."/>
            <person name="Zhao Q."/>
            <person name="Wortman J.R."/>
            <person name="Bidwell S.L."/>
            <person name="Alsmark U.C.M."/>
            <person name="Besteiro S."/>
            <person name="Sicheritz-Ponten T."/>
            <person name="Noel C.J."/>
            <person name="Dacks J.B."/>
            <person name="Foster P.G."/>
            <person name="Simillion C."/>
            <person name="Van de Peer Y."/>
            <person name="Miranda-Saavedra D."/>
            <person name="Barton G.J."/>
            <person name="Westrop G.D."/>
            <person name="Mueller S."/>
            <person name="Dessi D."/>
            <person name="Fiori P.L."/>
            <person name="Ren Q."/>
            <person name="Paulsen I."/>
            <person name="Zhang H."/>
            <person name="Bastida-Corcuera F.D."/>
            <person name="Simoes-Barbosa A."/>
            <person name="Brown M.T."/>
            <person name="Hayes R.D."/>
            <person name="Mukherjee M."/>
            <person name="Okumura C.Y."/>
            <person name="Schneider R."/>
            <person name="Smith A.J."/>
            <person name="Vanacova S."/>
            <person name="Villalvazo M."/>
            <person name="Haas B.J."/>
            <person name="Pertea M."/>
            <person name="Feldblyum T.V."/>
            <person name="Utterback T.R."/>
            <person name="Shu C.L."/>
            <person name="Osoegawa K."/>
            <person name="de Jong P.J."/>
            <person name="Hrdy I."/>
            <person name="Horvathova L."/>
            <person name="Zubacova Z."/>
            <person name="Dolezal P."/>
            <person name="Malik S.B."/>
            <person name="Logsdon J.M. Jr."/>
            <person name="Henze K."/>
            <person name="Gupta A."/>
            <person name="Wang C.C."/>
            <person name="Dunne R.L."/>
            <person name="Upcroft J.A."/>
            <person name="Upcroft P."/>
            <person name="White O."/>
            <person name="Salzberg S.L."/>
            <person name="Tang P."/>
            <person name="Chiu C.-H."/>
            <person name="Lee Y.-S."/>
            <person name="Embley T.M."/>
            <person name="Coombs G.H."/>
            <person name="Mottram J.C."/>
            <person name="Tachezy J."/>
            <person name="Fraser-Liggett C.M."/>
            <person name="Johnson P.J."/>
        </authorList>
    </citation>
    <scope>NUCLEOTIDE SEQUENCE [LARGE SCALE GENOMIC DNA]</scope>
    <source>
        <strain evidence="6">G3</strain>
    </source>
</reference>
<comment type="subcellular location">
    <subcellularLocation>
        <location evidence="1">Nucleus</location>
    </subcellularLocation>
</comment>
<accession>A2F013</accession>
<comment type="similarity">
    <text evidence="2">Belongs to the eukaryotic RPB7/RPC8 RNA polymerase subunit family.</text>
</comment>
<dbReference type="Gene3D" id="3.30.1490.120">
    <property type="entry name" value="RNA polymerase Rpb7-like, N-terminal domain"/>
    <property type="match status" value="1"/>
</dbReference>
<dbReference type="Gene3D" id="2.40.50.140">
    <property type="entry name" value="Nucleic acid-binding proteins"/>
    <property type="match status" value="1"/>
</dbReference>
<evidence type="ECO:0000256" key="2">
    <source>
        <dbReference type="ARBA" id="ARBA00009307"/>
    </source>
</evidence>
<dbReference type="InterPro" id="IPR045113">
    <property type="entry name" value="Rpb7-like"/>
</dbReference>
<keyword evidence="3" id="KW-0240">DNA-directed RNA polymerase</keyword>
<dbReference type="STRING" id="5722.A2F013"/>
<dbReference type="SMR" id="A2F013"/>
<dbReference type="AlphaFoldDB" id="A2F013"/>
<dbReference type="InParanoid" id="A2F013"/>
<dbReference type="KEGG" id="tva:4759626"/>
<dbReference type="PANTHER" id="PTHR12709:SF4">
    <property type="entry name" value="DNA-DIRECTED RNA POLYMERASE II SUBUNIT RPB7"/>
    <property type="match status" value="1"/>
</dbReference>